<gene>
    <name evidence="9" type="ORF">BB561_003283</name>
</gene>
<dbReference type="PROSITE" id="PS00678">
    <property type="entry name" value="WD_REPEATS_1"/>
    <property type="match status" value="2"/>
</dbReference>
<name>A0A2T9YM90_9FUNG</name>
<evidence type="ECO:0000256" key="1">
    <source>
        <dbReference type="ARBA" id="ARBA00000900"/>
    </source>
</evidence>
<dbReference type="Proteomes" id="UP000245383">
    <property type="component" value="Unassembled WGS sequence"/>
</dbReference>
<comment type="catalytic activity">
    <reaction evidence="1 7">
        <text>S-ubiquitinyl-[E2 ubiquitin-conjugating enzyme]-L-cysteine + [acceptor protein]-L-lysine = [E2 ubiquitin-conjugating enzyme]-L-cysteine + N(6)-ubiquitinyl-[acceptor protein]-L-lysine.</text>
        <dbReference type="EC" id="2.3.2.27"/>
    </reaction>
</comment>
<keyword evidence="4 6" id="KW-0853">WD repeat</keyword>
<accession>A0A2T9YM90</accession>
<keyword evidence="7" id="KW-0539">Nucleus</keyword>
<keyword evidence="7" id="KW-0508">mRNA splicing</keyword>
<evidence type="ECO:0000256" key="3">
    <source>
        <dbReference type="ARBA" id="ARBA00015618"/>
    </source>
</evidence>
<dbReference type="InterPro" id="IPR036322">
    <property type="entry name" value="WD40_repeat_dom_sf"/>
</dbReference>
<keyword evidence="10" id="KW-1185">Reference proteome</keyword>
<evidence type="ECO:0000313" key="9">
    <source>
        <dbReference type="EMBL" id="PVU93429.1"/>
    </source>
</evidence>
<comment type="pathway">
    <text evidence="7">Protein modification; protein ubiquitination.</text>
</comment>
<keyword evidence="7" id="KW-0507">mRNA processing</keyword>
<keyword evidence="7" id="KW-0747">Spliceosome</keyword>
<dbReference type="GO" id="GO:0071006">
    <property type="term" value="C:U2-type catalytic step 1 spliceosome"/>
    <property type="evidence" value="ECO:0007669"/>
    <property type="project" value="TreeGrafter"/>
</dbReference>
<dbReference type="GO" id="GO:0005737">
    <property type="term" value="C:cytoplasm"/>
    <property type="evidence" value="ECO:0007669"/>
    <property type="project" value="TreeGrafter"/>
</dbReference>
<dbReference type="InterPro" id="IPR038959">
    <property type="entry name" value="Prp19"/>
</dbReference>
<dbReference type="InterPro" id="IPR001680">
    <property type="entry name" value="WD40_rpt"/>
</dbReference>
<dbReference type="InterPro" id="IPR013915">
    <property type="entry name" value="Prp19_cc"/>
</dbReference>
<evidence type="ECO:0000256" key="6">
    <source>
        <dbReference type="PROSITE-ProRule" id="PRU00221"/>
    </source>
</evidence>
<comment type="subcellular location">
    <subcellularLocation>
        <location evidence="7">Nucleus</location>
    </subcellularLocation>
</comment>
<dbReference type="Gene3D" id="2.130.10.10">
    <property type="entry name" value="YVTN repeat-like/Quinoprotein amine dehydrogenase"/>
    <property type="match status" value="1"/>
</dbReference>
<keyword evidence="5" id="KW-0677">Repeat</keyword>
<dbReference type="PANTHER" id="PTHR43995">
    <property type="entry name" value="PRE-MRNA-PROCESSING FACTOR 19"/>
    <property type="match status" value="1"/>
</dbReference>
<sequence>MICSISGEIPKTPIVSKKTGKLYEKHILLKYLEANTNEPNSSEPSDEADFIEINQDAPVVAPRPPTLTSIPSLLSVFQNEWDSVMLESFTLKQQYQQVRQELSQALYQNDAACRVIARIVKERDEARNALQNFQAQLNTQPNAIQTNSGTEMDVDSETADIVENAKNLISETFKSLSSQRKKRKQPAELSTPDDIKAFSLLSQIDSIHSSTKPGILTIAADHTGDYILTGGLDNHGEVYQRSSGKTVATLKGHTKKVTNVAWLNNNTKTLFTGAADKTVRLWNISDDSKEHSWKTSHTFKYHKSAISGLASHPSHSFIVSSSIDGAWHMCDISVGSSVFSGKLDDDLPAVSCQVHPDGLILGTGSSDGKLLIWDLKSQSQLMTFDINLPSNEISGSVSSISFSENGYYLAASNNDIVQIVDLRKKAAIHTIQLSVPGASSENEWESWASSSVVKDLKFDKSGSFLAITGENTRVYKSKSWSELLEVTDNNMEVTGFDWLDNCASGFATCSMDRSLRFYGQAN</sequence>
<evidence type="ECO:0000313" key="10">
    <source>
        <dbReference type="Proteomes" id="UP000245383"/>
    </source>
</evidence>
<dbReference type="EMBL" id="MBFR01000129">
    <property type="protein sequence ID" value="PVU93429.1"/>
    <property type="molecule type" value="Genomic_DNA"/>
</dbReference>
<dbReference type="InterPro" id="IPR015943">
    <property type="entry name" value="WD40/YVTN_repeat-like_dom_sf"/>
</dbReference>
<reference evidence="9 10" key="1">
    <citation type="journal article" date="2018" name="MBio">
        <title>Comparative Genomics Reveals the Core Gene Toolbox for the Fungus-Insect Symbiosis.</title>
        <authorList>
            <person name="Wang Y."/>
            <person name="Stata M."/>
            <person name="Wang W."/>
            <person name="Stajich J.E."/>
            <person name="White M.M."/>
            <person name="Moncalvo J.M."/>
        </authorList>
    </citation>
    <scope>NUCLEOTIDE SEQUENCE [LARGE SCALE GENOMIC DNA]</scope>
    <source>
        <strain evidence="9 10">SWE-8-4</strain>
    </source>
</reference>
<keyword evidence="7" id="KW-0227">DNA damage</keyword>
<dbReference type="GO" id="GO:0006281">
    <property type="term" value="P:DNA repair"/>
    <property type="evidence" value="ECO:0007669"/>
    <property type="project" value="UniProtKB-KW"/>
</dbReference>
<protein>
    <recommendedName>
        <fullName evidence="3 7">Pre-mRNA-processing factor 19</fullName>
        <ecNumber evidence="2 7">2.3.2.27</ecNumber>
    </recommendedName>
</protein>
<dbReference type="Pfam" id="PF00400">
    <property type="entry name" value="WD40"/>
    <property type="match status" value="3"/>
</dbReference>
<dbReference type="EC" id="2.3.2.27" evidence="2 7"/>
<dbReference type="PANTHER" id="PTHR43995:SF1">
    <property type="entry name" value="PRE-MRNA-PROCESSING FACTOR 19"/>
    <property type="match status" value="1"/>
</dbReference>
<evidence type="ECO:0000256" key="7">
    <source>
        <dbReference type="RuleBase" id="RU367101"/>
    </source>
</evidence>
<dbReference type="SUPFAM" id="SSF57850">
    <property type="entry name" value="RING/U-box"/>
    <property type="match status" value="1"/>
</dbReference>
<keyword evidence="7" id="KW-0808">Transferase</keyword>
<dbReference type="SMART" id="SM00320">
    <property type="entry name" value="WD40"/>
    <property type="match status" value="7"/>
</dbReference>
<keyword evidence="7" id="KW-0234">DNA repair</keyword>
<dbReference type="GO" id="GO:0000974">
    <property type="term" value="C:Prp19 complex"/>
    <property type="evidence" value="ECO:0007669"/>
    <property type="project" value="UniProtKB-UniRule"/>
</dbReference>
<dbReference type="OrthoDB" id="687049at2759"/>
<dbReference type="GO" id="GO:0070534">
    <property type="term" value="P:protein K63-linked ubiquitination"/>
    <property type="evidence" value="ECO:0007669"/>
    <property type="project" value="UniProtKB-UniRule"/>
</dbReference>
<comment type="similarity">
    <text evidence="7">Belongs to the WD repeat PRP19 family.</text>
</comment>
<dbReference type="PROSITE" id="PS50294">
    <property type="entry name" value="WD_REPEATS_REGION"/>
    <property type="match status" value="1"/>
</dbReference>
<dbReference type="InterPro" id="IPR019775">
    <property type="entry name" value="WD40_repeat_CS"/>
</dbReference>
<dbReference type="STRING" id="133385.A0A2T9YM90"/>
<feature type="repeat" description="WD" evidence="6">
    <location>
        <begin position="355"/>
        <end position="383"/>
    </location>
</feature>
<dbReference type="SUPFAM" id="SSF50978">
    <property type="entry name" value="WD40 repeat-like"/>
    <property type="match status" value="1"/>
</dbReference>
<dbReference type="InterPro" id="IPR013083">
    <property type="entry name" value="Znf_RING/FYVE/PHD"/>
</dbReference>
<keyword evidence="7" id="KW-0833">Ubl conjugation pathway</keyword>
<proteinExistence type="inferred from homology"/>
<dbReference type="GO" id="GO:0000398">
    <property type="term" value="P:mRNA splicing, via spliceosome"/>
    <property type="evidence" value="ECO:0007669"/>
    <property type="project" value="InterPro"/>
</dbReference>
<dbReference type="AlphaFoldDB" id="A0A2T9YM90"/>
<evidence type="ECO:0000259" key="8">
    <source>
        <dbReference type="Pfam" id="PF08606"/>
    </source>
</evidence>
<feature type="repeat" description="WD" evidence="6">
    <location>
        <begin position="250"/>
        <end position="292"/>
    </location>
</feature>
<evidence type="ECO:0000256" key="5">
    <source>
        <dbReference type="ARBA" id="ARBA00022737"/>
    </source>
</evidence>
<feature type="domain" description="Prp19 coiled-coil region" evidence="8">
    <location>
        <begin position="67"/>
        <end position="132"/>
    </location>
</feature>
<comment type="subunit">
    <text evidence="7">Homotetramer.</text>
</comment>
<dbReference type="UniPathway" id="UPA00143"/>
<evidence type="ECO:0000256" key="2">
    <source>
        <dbReference type="ARBA" id="ARBA00012483"/>
    </source>
</evidence>
<dbReference type="Gene3D" id="3.30.40.10">
    <property type="entry name" value="Zinc/RING finger domain, C3HC4 (zinc finger)"/>
    <property type="match status" value="1"/>
</dbReference>
<evidence type="ECO:0000256" key="4">
    <source>
        <dbReference type="ARBA" id="ARBA00022574"/>
    </source>
</evidence>
<dbReference type="Pfam" id="PF08606">
    <property type="entry name" value="Prp19"/>
    <property type="match status" value="1"/>
</dbReference>
<comment type="caution">
    <text evidence="9">The sequence shown here is derived from an EMBL/GenBank/DDBJ whole genome shotgun (WGS) entry which is preliminary data.</text>
</comment>
<comment type="function">
    <text evidence="7">Ubiquitin-protein ligase which is mainly involved pre-mRNA splicing and DNA repair. Required for pre-mRNA splicing as component of the spliceosome.</text>
</comment>
<organism evidence="9 10">
    <name type="scientific">Smittium simulii</name>
    <dbReference type="NCBI Taxonomy" id="133385"/>
    <lineage>
        <taxon>Eukaryota</taxon>
        <taxon>Fungi</taxon>
        <taxon>Fungi incertae sedis</taxon>
        <taxon>Zoopagomycota</taxon>
        <taxon>Kickxellomycotina</taxon>
        <taxon>Harpellomycetes</taxon>
        <taxon>Harpellales</taxon>
        <taxon>Legeriomycetaceae</taxon>
        <taxon>Smittium</taxon>
    </lineage>
</organism>
<dbReference type="GO" id="GO:0061630">
    <property type="term" value="F:ubiquitin protein ligase activity"/>
    <property type="evidence" value="ECO:0007669"/>
    <property type="project" value="UniProtKB-UniRule"/>
</dbReference>
<dbReference type="PROSITE" id="PS50082">
    <property type="entry name" value="WD_REPEATS_2"/>
    <property type="match status" value="2"/>
</dbReference>